<dbReference type="InterPro" id="IPR044759">
    <property type="entry name" value="bZIP_RF2"/>
</dbReference>
<dbReference type="Pfam" id="PF07716">
    <property type="entry name" value="bZIP_2"/>
    <property type="match status" value="1"/>
</dbReference>
<dbReference type="GO" id="GO:0005634">
    <property type="term" value="C:nucleus"/>
    <property type="evidence" value="ECO:0007669"/>
    <property type="project" value="TreeGrafter"/>
</dbReference>
<evidence type="ECO:0000259" key="6">
    <source>
        <dbReference type="PROSITE" id="PS00036"/>
    </source>
</evidence>
<dbReference type="InterPro" id="IPR052483">
    <property type="entry name" value="bZIP_transcription_regulators"/>
</dbReference>
<dbReference type="AlphaFoldDB" id="A0AA88VJK4"/>
<name>A0AA88VJK4_9ASTE</name>
<evidence type="ECO:0000313" key="8">
    <source>
        <dbReference type="Proteomes" id="UP001188597"/>
    </source>
</evidence>
<evidence type="ECO:0000256" key="4">
    <source>
        <dbReference type="SAM" id="MobiDB-lite"/>
    </source>
</evidence>
<feature type="transmembrane region" description="Helical" evidence="5">
    <location>
        <begin position="210"/>
        <end position="243"/>
    </location>
</feature>
<dbReference type="GO" id="GO:0003677">
    <property type="term" value="F:DNA binding"/>
    <property type="evidence" value="ECO:0007669"/>
    <property type="project" value="TreeGrafter"/>
</dbReference>
<dbReference type="GO" id="GO:0045893">
    <property type="term" value="P:positive regulation of DNA-templated transcription"/>
    <property type="evidence" value="ECO:0007669"/>
    <property type="project" value="TreeGrafter"/>
</dbReference>
<proteinExistence type="predicted"/>
<feature type="domain" description="BZIP" evidence="6">
    <location>
        <begin position="87"/>
        <end position="102"/>
    </location>
</feature>
<keyword evidence="1" id="KW-0805">Transcription regulation</keyword>
<organism evidence="7 8">
    <name type="scientific">Escallonia herrerae</name>
    <dbReference type="NCBI Taxonomy" id="1293975"/>
    <lineage>
        <taxon>Eukaryota</taxon>
        <taxon>Viridiplantae</taxon>
        <taxon>Streptophyta</taxon>
        <taxon>Embryophyta</taxon>
        <taxon>Tracheophyta</taxon>
        <taxon>Spermatophyta</taxon>
        <taxon>Magnoliopsida</taxon>
        <taxon>eudicotyledons</taxon>
        <taxon>Gunneridae</taxon>
        <taxon>Pentapetalae</taxon>
        <taxon>asterids</taxon>
        <taxon>campanulids</taxon>
        <taxon>Escalloniales</taxon>
        <taxon>Escalloniaceae</taxon>
        <taxon>Escallonia</taxon>
    </lineage>
</organism>
<protein>
    <recommendedName>
        <fullName evidence="6">BZIP domain-containing protein</fullName>
    </recommendedName>
</protein>
<keyword evidence="5" id="KW-0472">Membrane</keyword>
<dbReference type="EMBL" id="JAVXUP010001570">
    <property type="protein sequence ID" value="KAK3010176.1"/>
    <property type="molecule type" value="Genomic_DNA"/>
</dbReference>
<comment type="caution">
    <text evidence="7">The sequence shown here is derived from an EMBL/GenBank/DDBJ whole genome shotgun (WGS) entry which is preliminary data.</text>
</comment>
<evidence type="ECO:0000256" key="5">
    <source>
        <dbReference type="SAM" id="Phobius"/>
    </source>
</evidence>
<dbReference type="PANTHER" id="PTHR46391">
    <property type="entry name" value="BASIC LEUCINE ZIPPER 34"/>
    <property type="match status" value="1"/>
</dbReference>
<keyword evidence="3" id="KW-0539">Nucleus</keyword>
<evidence type="ECO:0000256" key="2">
    <source>
        <dbReference type="ARBA" id="ARBA00023163"/>
    </source>
</evidence>
<dbReference type="SUPFAM" id="SSF57959">
    <property type="entry name" value="Leucine zipper domain"/>
    <property type="match status" value="1"/>
</dbReference>
<dbReference type="PANTHER" id="PTHR46391:SF17">
    <property type="entry name" value="BASIC LEUCINE ZIPPER 19-LIKE"/>
    <property type="match status" value="1"/>
</dbReference>
<dbReference type="InterPro" id="IPR046347">
    <property type="entry name" value="bZIP_sf"/>
</dbReference>
<dbReference type="PROSITE" id="PS00036">
    <property type="entry name" value="BZIP_BASIC"/>
    <property type="match status" value="1"/>
</dbReference>
<sequence>MEDTNPICAKPYFMNHGGATHREYEREPHLDQVDQEIGGGPEGHEDETLQPCSPSHKRSGTLEQAIEYELKYGRRKLNPNMEPKKLRRLISNRLSAQRSRMKKALHMYDMEKKLGDLQAMIAVMGPQISEHISLQAKLRTENKLISQKLDTLAKKSYKNDVEIEKKKAEVKRLKELQICLNKQEQLNQEVALKIAGCDYSGLEEITSLSFYNAVAVSVVAAVAVSVVAAFVIAISVVAAFVIAIQCLLYLRISIETVCYAVYRIFGF</sequence>
<keyword evidence="2" id="KW-0804">Transcription</keyword>
<keyword evidence="5" id="KW-1133">Transmembrane helix</keyword>
<dbReference type="CDD" id="cd14703">
    <property type="entry name" value="bZIP_plant_RF2"/>
    <property type="match status" value="1"/>
</dbReference>
<evidence type="ECO:0000256" key="1">
    <source>
        <dbReference type="ARBA" id="ARBA00023015"/>
    </source>
</evidence>
<evidence type="ECO:0000256" key="3">
    <source>
        <dbReference type="ARBA" id="ARBA00023242"/>
    </source>
</evidence>
<dbReference type="InterPro" id="IPR004827">
    <property type="entry name" value="bZIP"/>
</dbReference>
<keyword evidence="8" id="KW-1185">Reference proteome</keyword>
<evidence type="ECO:0000313" key="7">
    <source>
        <dbReference type="EMBL" id="KAK3010176.1"/>
    </source>
</evidence>
<dbReference type="Gene3D" id="1.20.5.170">
    <property type="match status" value="1"/>
</dbReference>
<gene>
    <name evidence="7" type="ORF">RJ639_010761</name>
</gene>
<accession>A0AA88VJK4</accession>
<feature type="region of interest" description="Disordered" evidence="4">
    <location>
        <begin position="33"/>
        <end position="60"/>
    </location>
</feature>
<dbReference type="SMART" id="SM00338">
    <property type="entry name" value="BRLZ"/>
    <property type="match status" value="1"/>
</dbReference>
<reference evidence="7" key="1">
    <citation type="submission" date="2022-12" db="EMBL/GenBank/DDBJ databases">
        <title>Draft genome assemblies for two species of Escallonia (Escalloniales).</title>
        <authorList>
            <person name="Chanderbali A."/>
            <person name="Dervinis C."/>
            <person name="Anghel I."/>
            <person name="Soltis D."/>
            <person name="Soltis P."/>
            <person name="Zapata F."/>
        </authorList>
    </citation>
    <scope>NUCLEOTIDE SEQUENCE</scope>
    <source>
        <strain evidence="7">UCBG64.0493</strain>
        <tissue evidence="7">Leaf</tissue>
    </source>
</reference>
<keyword evidence="5" id="KW-0812">Transmembrane</keyword>
<dbReference type="Proteomes" id="UP001188597">
    <property type="component" value="Unassembled WGS sequence"/>
</dbReference>
<dbReference type="GO" id="GO:0003700">
    <property type="term" value="F:DNA-binding transcription factor activity"/>
    <property type="evidence" value="ECO:0007669"/>
    <property type="project" value="InterPro"/>
</dbReference>